<dbReference type="PANTHER" id="PTHR36290">
    <property type="entry name" value="RIKEN CDNA D630039A03 GENE"/>
    <property type="match status" value="1"/>
</dbReference>
<organism evidence="2 3">
    <name type="scientific">Crenichthys baileyi</name>
    <name type="common">White River springfish</name>
    <dbReference type="NCBI Taxonomy" id="28760"/>
    <lineage>
        <taxon>Eukaryota</taxon>
        <taxon>Metazoa</taxon>
        <taxon>Chordata</taxon>
        <taxon>Craniata</taxon>
        <taxon>Vertebrata</taxon>
        <taxon>Euteleostomi</taxon>
        <taxon>Actinopterygii</taxon>
        <taxon>Neopterygii</taxon>
        <taxon>Teleostei</taxon>
        <taxon>Neoteleostei</taxon>
        <taxon>Acanthomorphata</taxon>
        <taxon>Ovalentaria</taxon>
        <taxon>Atherinomorphae</taxon>
        <taxon>Cyprinodontiformes</taxon>
        <taxon>Goodeidae</taxon>
        <taxon>Crenichthys</taxon>
    </lineage>
</organism>
<dbReference type="EMBL" id="JAHHUM010000052">
    <property type="protein sequence ID" value="KAK5623087.1"/>
    <property type="molecule type" value="Genomic_DNA"/>
</dbReference>
<evidence type="ECO:0000256" key="1">
    <source>
        <dbReference type="SAM" id="MobiDB-lite"/>
    </source>
</evidence>
<evidence type="ECO:0000313" key="3">
    <source>
        <dbReference type="Proteomes" id="UP001311232"/>
    </source>
</evidence>
<accession>A0AAV9SRB0</accession>
<dbReference type="Proteomes" id="UP001311232">
    <property type="component" value="Unassembled WGS sequence"/>
</dbReference>
<proteinExistence type="predicted"/>
<name>A0AAV9SRB0_9TELE</name>
<reference evidence="2 3" key="1">
    <citation type="submission" date="2021-06" db="EMBL/GenBank/DDBJ databases">
        <authorList>
            <person name="Palmer J.M."/>
        </authorList>
    </citation>
    <scope>NUCLEOTIDE SEQUENCE [LARGE SCALE GENOMIC DNA]</scope>
    <source>
        <strain evidence="2 3">MEX-2019</strain>
        <tissue evidence="2">Muscle</tissue>
    </source>
</reference>
<feature type="compositionally biased region" description="Polar residues" evidence="1">
    <location>
        <begin position="157"/>
        <end position="225"/>
    </location>
</feature>
<evidence type="ECO:0000313" key="2">
    <source>
        <dbReference type="EMBL" id="KAK5623087.1"/>
    </source>
</evidence>
<protein>
    <submittedName>
        <fullName evidence="2">Uncharacterized protein</fullName>
    </submittedName>
</protein>
<sequence length="260" mass="28889">MDVSVLRQQYRISREKQRRTEPQLVRTDFDELSDTISIVPVPQGWTSPWKPASFSPPVDNFDYDPKMFDPWHVHLDLHRRCRPAVNIQTELRRCRCSCSSPSGVSTPNLSISDCFCSSTDTCSFTEEHIVGSNPGSGSSDGCSEGFSRSCPMGQAPGSKNPTHSSSSRTTERIYQQSKVQGSGASSTNLDQNQEKNQSARSNGFRSSRNSQHLQTPTSRFSQQLSAGGGSRLSRNHYPFPSRKTPKISEAVKRLGLYSSF</sequence>
<dbReference type="PANTHER" id="PTHR36290:SF1">
    <property type="entry name" value="RIKEN CDNA D630039A03 GENE"/>
    <property type="match status" value="1"/>
</dbReference>
<comment type="caution">
    <text evidence="2">The sequence shown here is derived from an EMBL/GenBank/DDBJ whole genome shotgun (WGS) entry which is preliminary data.</text>
</comment>
<feature type="region of interest" description="Disordered" evidence="1">
    <location>
        <begin position="130"/>
        <end position="246"/>
    </location>
</feature>
<dbReference type="AlphaFoldDB" id="A0AAV9SRB0"/>
<keyword evidence="3" id="KW-1185">Reference proteome</keyword>
<gene>
    <name evidence="2" type="ORF">CRENBAI_019976</name>
</gene>